<protein>
    <submittedName>
        <fullName evidence="2">Putative amidohydrolase</fullName>
    </submittedName>
</protein>
<evidence type="ECO:0000313" key="3">
    <source>
        <dbReference type="Proteomes" id="UP000533598"/>
    </source>
</evidence>
<proteinExistence type="predicted"/>
<gene>
    <name evidence="2" type="ORF">HNR67_006496</name>
</gene>
<sequence>MSNPGTDRRLRLCVVQLDGLPHARTAESLWLPAEPLYEAGAGPGELSAAHLFSRAHPTVYNGIQELSTSATRSSLTELMSFLDRQSADVVVLPEYLVPLGCLATLREFSVGRVVVAGLGYVRTIEEAAELVALAESDWQAGNLVHRNVSVLIHDGSVHLVTKLSLADGENAREGEGVRIVELTLRGRQVRLAVAVCKDYLLWESNATVQRADIVCVPANSPTMLPFQPDAPRDHVRLLANAACHGGSQIIVPALDGPLVNRLGVQPIGKGFQAVILVEYDRYPQRPTALANPENSLALRAQIIGAADAAELAVLAELAELTATTPGKALRAQVSELRARLAGAGPLAQALEAYDLYLAQGFDPDKELHDLLCTHIAVTGGGQSAIRGRQARYIVSMLRELEAACAGSFGTARDTYQRLAEQFAAADPPELVVVPVPRQAPAAEPERPSLLKYTRSTARDGTRSESWEIHDPDLAREFLRSLPTKTDRGAGDE</sequence>
<keyword evidence="2" id="KW-0378">Hydrolase</keyword>
<evidence type="ECO:0000313" key="2">
    <source>
        <dbReference type="EMBL" id="MBB4680378.1"/>
    </source>
</evidence>
<dbReference type="RefSeq" id="WP_185006133.1">
    <property type="nucleotide sequence ID" value="NZ_BAAAUI010000005.1"/>
</dbReference>
<name>A0A7W7FX91_9PSEU</name>
<organism evidence="2 3">
    <name type="scientific">Crossiella cryophila</name>
    <dbReference type="NCBI Taxonomy" id="43355"/>
    <lineage>
        <taxon>Bacteria</taxon>
        <taxon>Bacillati</taxon>
        <taxon>Actinomycetota</taxon>
        <taxon>Actinomycetes</taxon>
        <taxon>Pseudonocardiales</taxon>
        <taxon>Pseudonocardiaceae</taxon>
        <taxon>Crossiella</taxon>
    </lineage>
</organism>
<feature type="compositionally biased region" description="Basic and acidic residues" evidence="1">
    <location>
        <begin position="456"/>
        <end position="465"/>
    </location>
</feature>
<comment type="caution">
    <text evidence="2">The sequence shown here is derived from an EMBL/GenBank/DDBJ whole genome shotgun (WGS) entry which is preliminary data.</text>
</comment>
<dbReference type="InterPro" id="IPR036526">
    <property type="entry name" value="C-N_Hydrolase_sf"/>
</dbReference>
<reference evidence="2 3" key="1">
    <citation type="submission" date="2020-08" db="EMBL/GenBank/DDBJ databases">
        <title>Sequencing the genomes of 1000 actinobacteria strains.</title>
        <authorList>
            <person name="Klenk H.-P."/>
        </authorList>
    </citation>
    <scope>NUCLEOTIDE SEQUENCE [LARGE SCALE GENOMIC DNA]</scope>
    <source>
        <strain evidence="2 3">DSM 44230</strain>
    </source>
</reference>
<evidence type="ECO:0000256" key="1">
    <source>
        <dbReference type="SAM" id="MobiDB-lite"/>
    </source>
</evidence>
<dbReference type="AlphaFoldDB" id="A0A7W7FX91"/>
<dbReference type="EMBL" id="JACHMH010000001">
    <property type="protein sequence ID" value="MBB4680378.1"/>
    <property type="molecule type" value="Genomic_DNA"/>
</dbReference>
<dbReference type="Gene3D" id="3.60.110.10">
    <property type="entry name" value="Carbon-nitrogen hydrolase"/>
    <property type="match status" value="1"/>
</dbReference>
<dbReference type="GO" id="GO:0016787">
    <property type="term" value="F:hydrolase activity"/>
    <property type="evidence" value="ECO:0007669"/>
    <property type="project" value="UniProtKB-KW"/>
</dbReference>
<dbReference type="Proteomes" id="UP000533598">
    <property type="component" value="Unassembled WGS sequence"/>
</dbReference>
<keyword evidence="3" id="KW-1185">Reference proteome</keyword>
<accession>A0A7W7FX91</accession>
<dbReference type="SUPFAM" id="SSF56317">
    <property type="entry name" value="Carbon-nitrogen hydrolase"/>
    <property type="match status" value="1"/>
</dbReference>
<feature type="region of interest" description="Disordered" evidence="1">
    <location>
        <begin position="438"/>
        <end position="465"/>
    </location>
</feature>